<dbReference type="InterPro" id="IPR034294">
    <property type="entry name" value="Aquaporin_transptr"/>
</dbReference>
<evidence type="ECO:0000256" key="7">
    <source>
        <dbReference type="RuleBase" id="RU000477"/>
    </source>
</evidence>
<dbReference type="Pfam" id="PF00230">
    <property type="entry name" value="MIP"/>
    <property type="match status" value="1"/>
</dbReference>
<evidence type="ECO:0000256" key="3">
    <source>
        <dbReference type="ARBA" id="ARBA00022448"/>
    </source>
</evidence>
<keyword evidence="6 8" id="KW-0472">Membrane</keyword>
<evidence type="ECO:0000256" key="6">
    <source>
        <dbReference type="ARBA" id="ARBA00023136"/>
    </source>
</evidence>
<protein>
    <submittedName>
        <fullName evidence="10">Aquaporin-like</fullName>
    </submittedName>
</protein>
<evidence type="ECO:0000313" key="10">
    <source>
        <dbReference type="RefSeq" id="XP_032821346.1"/>
    </source>
</evidence>
<dbReference type="PANTHER" id="PTHR19139:SF177">
    <property type="entry name" value="AQUAPORIN 14"/>
    <property type="match status" value="1"/>
</dbReference>
<evidence type="ECO:0000256" key="8">
    <source>
        <dbReference type="SAM" id="Phobius"/>
    </source>
</evidence>
<evidence type="ECO:0000256" key="2">
    <source>
        <dbReference type="ARBA" id="ARBA00006175"/>
    </source>
</evidence>
<feature type="transmembrane region" description="Helical" evidence="8">
    <location>
        <begin position="88"/>
        <end position="107"/>
    </location>
</feature>
<evidence type="ECO:0000256" key="5">
    <source>
        <dbReference type="ARBA" id="ARBA00022989"/>
    </source>
</evidence>
<dbReference type="PANTHER" id="PTHR19139">
    <property type="entry name" value="AQUAPORIN TRANSPORTER"/>
    <property type="match status" value="1"/>
</dbReference>
<keyword evidence="3 7" id="KW-0813">Transport</keyword>
<name>A0AAJ7X4V4_PETMA</name>
<dbReference type="InterPro" id="IPR023271">
    <property type="entry name" value="Aquaporin-like"/>
</dbReference>
<comment type="subcellular location">
    <subcellularLocation>
        <location evidence="1">Membrane</location>
        <topology evidence="1">Multi-pass membrane protein</topology>
    </subcellularLocation>
</comment>
<dbReference type="GO" id="GO:0015250">
    <property type="term" value="F:water channel activity"/>
    <property type="evidence" value="ECO:0007669"/>
    <property type="project" value="TreeGrafter"/>
</dbReference>
<gene>
    <name evidence="10" type="primary">LOC116948616</name>
</gene>
<dbReference type="InterPro" id="IPR000425">
    <property type="entry name" value="MIP"/>
</dbReference>
<dbReference type="GO" id="GO:0005886">
    <property type="term" value="C:plasma membrane"/>
    <property type="evidence" value="ECO:0007669"/>
    <property type="project" value="TreeGrafter"/>
</dbReference>
<keyword evidence="9" id="KW-1185">Reference proteome</keyword>
<dbReference type="Gene3D" id="1.20.1080.10">
    <property type="entry name" value="Glycerol uptake facilitator protein"/>
    <property type="match status" value="1"/>
</dbReference>
<dbReference type="PRINTS" id="PR00783">
    <property type="entry name" value="MINTRINSICP"/>
</dbReference>
<dbReference type="Proteomes" id="UP001318040">
    <property type="component" value="Chromosome 34"/>
</dbReference>
<dbReference type="InterPro" id="IPR022357">
    <property type="entry name" value="MIP_CS"/>
</dbReference>
<evidence type="ECO:0000256" key="1">
    <source>
        <dbReference type="ARBA" id="ARBA00004141"/>
    </source>
</evidence>
<sequence length="373" mass="38286">MLSQSLKVRINLTAVSRLVIHSRQWEALMSSPCALAWVVWPIGLSLSLFVSRRKSPARQIYLHASRDATRAPMALLDEIRSASLWRAALAEAVGTFLLVLAVLGAAWPGTAGEGPATDAACGCGCVGGAAGSLPVALSAAFSCAALSHSLGPTSGAQFNPAVTVALLCTRRLGALPSVAYVLAQCLGAVVAAGVVALLLPERSGRKYLVTSIGSEGNAGQALAAELLCSFQLVLSALAGEEHRVRRSGEAGPLPVGLALGAGILASEKFSGGSLNPARSFGPALVCGLWKHHWVYWMGPLLGGLLAAAAHDLVFSSAANRDRLVACATCRDIEITEARSASRSSLAPLPGVAAAPALPKRHSKVSAVKPEAEG</sequence>
<dbReference type="KEGG" id="pmrn:116948616"/>
<reference evidence="10" key="1">
    <citation type="submission" date="2025-08" db="UniProtKB">
        <authorList>
            <consortium name="RefSeq"/>
        </authorList>
    </citation>
    <scope>IDENTIFICATION</scope>
    <source>
        <tissue evidence="10">Sperm</tissue>
    </source>
</reference>
<dbReference type="AlphaFoldDB" id="A0AAJ7X4V4"/>
<dbReference type="RefSeq" id="XP_032821346.1">
    <property type="nucleotide sequence ID" value="XM_032965455.1"/>
</dbReference>
<keyword evidence="4 7" id="KW-0812">Transmembrane</keyword>
<keyword evidence="5 8" id="KW-1133">Transmembrane helix</keyword>
<feature type="transmembrane region" description="Helical" evidence="8">
    <location>
        <begin position="179"/>
        <end position="199"/>
    </location>
</feature>
<dbReference type="PROSITE" id="PS00221">
    <property type="entry name" value="MIP"/>
    <property type="match status" value="1"/>
</dbReference>
<evidence type="ECO:0000256" key="4">
    <source>
        <dbReference type="ARBA" id="ARBA00022692"/>
    </source>
</evidence>
<proteinExistence type="inferred from homology"/>
<feature type="transmembrane region" description="Helical" evidence="8">
    <location>
        <begin position="27"/>
        <end position="50"/>
    </location>
</feature>
<organism evidence="9 10">
    <name type="scientific">Petromyzon marinus</name>
    <name type="common">Sea lamprey</name>
    <dbReference type="NCBI Taxonomy" id="7757"/>
    <lineage>
        <taxon>Eukaryota</taxon>
        <taxon>Metazoa</taxon>
        <taxon>Chordata</taxon>
        <taxon>Craniata</taxon>
        <taxon>Vertebrata</taxon>
        <taxon>Cyclostomata</taxon>
        <taxon>Hyperoartia</taxon>
        <taxon>Petromyzontiformes</taxon>
        <taxon>Petromyzontidae</taxon>
        <taxon>Petromyzon</taxon>
    </lineage>
</organism>
<evidence type="ECO:0000313" key="9">
    <source>
        <dbReference type="Proteomes" id="UP001318040"/>
    </source>
</evidence>
<accession>A0AAJ7X4V4</accession>
<dbReference type="SUPFAM" id="SSF81338">
    <property type="entry name" value="Aquaporin-like"/>
    <property type="match status" value="1"/>
</dbReference>
<comment type="similarity">
    <text evidence="2 7">Belongs to the MIP/aquaporin (TC 1.A.8) family.</text>
</comment>